<keyword evidence="7" id="KW-1185">Reference proteome</keyword>
<sequence length="137" mass="15315">MVKVHFETVPQRPDSVLVVQFFNDNMVWVHNAKRQWELTGGKLEAGETVIQAAVRESFEESGAVIKPSSIVPLGYYVLPTGHVTAVVRAEVDRLMAIPASSETDDRQLLSSPLPDAGRSFHDDVYSQIFRHIGWPNE</sequence>
<dbReference type="PROSITE" id="PS51462">
    <property type="entry name" value="NUDIX"/>
    <property type="match status" value="1"/>
</dbReference>
<dbReference type="EMBL" id="MSSM01000008">
    <property type="protein sequence ID" value="RXT27220.1"/>
    <property type="molecule type" value="Genomic_DNA"/>
</dbReference>
<evidence type="ECO:0000313" key="6">
    <source>
        <dbReference type="Proteomes" id="UP000290475"/>
    </source>
</evidence>
<protein>
    <submittedName>
        <fullName evidence="4">ADP-ribose pyrophosphatase</fullName>
    </submittedName>
    <submittedName>
        <fullName evidence="5">NUDIX domain-containing protein</fullName>
    </submittedName>
</protein>
<keyword evidence="1 2" id="KW-0378">Hydrolase</keyword>
<dbReference type="EMBL" id="CP107523">
    <property type="protein sequence ID" value="UYN56617.1"/>
    <property type="molecule type" value="Genomic_DNA"/>
</dbReference>
<dbReference type="InterPro" id="IPR020084">
    <property type="entry name" value="NUDIX_hydrolase_CS"/>
</dbReference>
<dbReference type="Proteomes" id="UP000290475">
    <property type="component" value="Unassembled WGS sequence"/>
</dbReference>
<evidence type="ECO:0000259" key="3">
    <source>
        <dbReference type="PROSITE" id="PS51462"/>
    </source>
</evidence>
<dbReference type="InterPro" id="IPR015797">
    <property type="entry name" value="NUDIX_hydrolase-like_dom_sf"/>
</dbReference>
<evidence type="ECO:0000256" key="1">
    <source>
        <dbReference type="ARBA" id="ARBA00022801"/>
    </source>
</evidence>
<feature type="domain" description="Nudix hydrolase" evidence="3">
    <location>
        <begin position="9"/>
        <end position="131"/>
    </location>
</feature>
<dbReference type="Pfam" id="PF00293">
    <property type="entry name" value="NUDIX"/>
    <property type="match status" value="1"/>
</dbReference>
<dbReference type="AlphaFoldDB" id="A0A4V1P2E3"/>
<name>A0A4V1P2E3_9LACO</name>
<dbReference type="PROSITE" id="PS00893">
    <property type="entry name" value="NUDIX_BOX"/>
    <property type="match status" value="1"/>
</dbReference>
<gene>
    <name evidence="4" type="ORF">BVJ53_04565</name>
    <name evidence="5" type="ORF">OFW50_00475</name>
</gene>
<dbReference type="Gene3D" id="3.90.79.10">
    <property type="entry name" value="Nucleoside Triphosphate Pyrophosphohydrolase"/>
    <property type="match status" value="1"/>
</dbReference>
<proteinExistence type="inferred from homology"/>
<dbReference type="InterPro" id="IPR000086">
    <property type="entry name" value="NUDIX_hydrolase_dom"/>
</dbReference>
<dbReference type="InterPro" id="IPR020476">
    <property type="entry name" value="Nudix_hydrolase"/>
</dbReference>
<dbReference type="Proteomes" id="UP001164790">
    <property type="component" value="Chromosome"/>
</dbReference>
<accession>A0A4V1P2E3</accession>
<dbReference type="GO" id="GO:0016787">
    <property type="term" value="F:hydrolase activity"/>
    <property type="evidence" value="ECO:0007669"/>
    <property type="project" value="UniProtKB-KW"/>
</dbReference>
<reference evidence="5" key="2">
    <citation type="submission" date="2022-10" db="EMBL/GenBank/DDBJ databases">
        <title>Comparative genomic analysis and in-vitro probiotic properties of the potential probiotic L. chiayiensis AACE 3.</title>
        <authorList>
            <person name="Kang X."/>
        </authorList>
    </citation>
    <scope>NUCLEOTIDE SEQUENCE</scope>
    <source>
        <strain evidence="5">AACE 3</strain>
    </source>
</reference>
<evidence type="ECO:0000313" key="7">
    <source>
        <dbReference type="Proteomes" id="UP001164790"/>
    </source>
</evidence>
<dbReference type="RefSeq" id="WP_129301365.1">
    <property type="nucleotide sequence ID" value="NZ_CP074378.1"/>
</dbReference>
<comment type="similarity">
    <text evidence="2">Belongs to the Nudix hydrolase family.</text>
</comment>
<evidence type="ECO:0000313" key="4">
    <source>
        <dbReference type="EMBL" id="RXT27220.1"/>
    </source>
</evidence>
<evidence type="ECO:0000313" key="5">
    <source>
        <dbReference type="EMBL" id="UYN56617.1"/>
    </source>
</evidence>
<dbReference type="SUPFAM" id="SSF55811">
    <property type="entry name" value="Nudix"/>
    <property type="match status" value="1"/>
</dbReference>
<dbReference type="PRINTS" id="PR00502">
    <property type="entry name" value="NUDIXFAMILY"/>
</dbReference>
<evidence type="ECO:0000256" key="2">
    <source>
        <dbReference type="RuleBase" id="RU003476"/>
    </source>
</evidence>
<organism evidence="4 6">
    <name type="scientific">Lacticaseibacillus chiayiensis</name>
    <dbReference type="NCBI Taxonomy" id="2100821"/>
    <lineage>
        <taxon>Bacteria</taxon>
        <taxon>Bacillati</taxon>
        <taxon>Bacillota</taxon>
        <taxon>Bacilli</taxon>
        <taxon>Lactobacillales</taxon>
        <taxon>Lactobacillaceae</taxon>
        <taxon>Lacticaseibacillus</taxon>
    </lineage>
</organism>
<reference evidence="4 6" key="1">
    <citation type="submission" date="2017-01" db="EMBL/GenBank/DDBJ databases">
        <title>Lactobacillus chiayiensis sp. nov., a lactic acid bacterium isolated from compost.</title>
        <authorList>
            <person name="Huang C.-H."/>
        </authorList>
    </citation>
    <scope>NUCLEOTIDE SEQUENCE [LARGE SCALE GENOMIC DNA]</scope>
    <source>
        <strain evidence="4">Chh01</strain>
        <strain evidence="6">chh01</strain>
    </source>
</reference>